<dbReference type="Gramene" id="ORGLA10G0016900.1">
    <property type="protein sequence ID" value="ORGLA10G0016900.1"/>
    <property type="gene ID" value="ORGLA10G0016900"/>
</dbReference>
<evidence type="ECO:0000313" key="2">
    <source>
        <dbReference type="EnsemblPlants" id="ORGLA10G0016900.1"/>
    </source>
</evidence>
<protein>
    <submittedName>
        <fullName evidence="2">Uncharacterized protein</fullName>
    </submittedName>
</protein>
<accession>I1QSI6</accession>
<dbReference type="EnsemblPlants" id="ORGLA10G0016900.1">
    <property type="protein sequence ID" value="ORGLA10G0016900.1"/>
    <property type="gene ID" value="ORGLA10G0016900"/>
</dbReference>
<sequence>CGVSLPSSSSRVVATGILTMEHRRRAPPRIADSPPLESSQKEIQTATTVKGERPDVVRTLCRASVNTTTSPAHATHLQDQGGEVGEHEFNGGGGRAIARGRGKRRSLSSPVGLCMEEDEEPPFSHIATNDVEAEGLLGGGGGGCCARKVVAMKELYEEKDQI</sequence>
<dbReference type="HOGENOM" id="CLU_1809207_0_0_1"/>
<keyword evidence="3" id="KW-1185">Reference proteome</keyword>
<feature type="region of interest" description="Disordered" evidence="1">
    <location>
        <begin position="23"/>
        <end position="47"/>
    </location>
</feature>
<dbReference type="AlphaFoldDB" id="I1QSI6"/>
<reference evidence="2 3" key="2">
    <citation type="submission" date="2018-04" db="EMBL/GenBank/DDBJ databases">
        <title>OglaRS2 (Oryza glaberrima Reference Sequence Version 2).</title>
        <authorList>
            <person name="Zhang J."/>
            <person name="Kudrna D."/>
            <person name="Lee S."/>
            <person name="Talag J."/>
            <person name="Rajasekar S."/>
            <person name="Wing R.A."/>
        </authorList>
    </citation>
    <scope>NUCLEOTIDE SEQUENCE [LARGE SCALE GENOMIC DNA]</scope>
    <source>
        <strain evidence="2 3">cv. IRGC 96717</strain>
    </source>
</reference>
<dbReference type="Proteomes" id="UP000007306">
    <property type="component" value="Chromosome 10"/>
</dbReference>
<name>I1QSI6_ORYGL</name>
<reference evidence="2" key="1">
    <citation type="submission" date="2015-06" db="UniProtKB">
        <authorList>
            <consortium name="EnsemblPlants"/>
        </authorList>
    </citation>
    <scope>IDENTIFICATION</scope>
</reference>
<evidence type="ECO:0000256" key="1">
    <source>
        <dbReference type="SAM" id="MobiDB-lite"/>
    </source>
</evidence>
<organism evidence="2 3">
    <name type="scientific">Oryza glaberrima</name>
    <name type="common">African rice</name>
    <dbReference type="NCBI Taxonomy" id="4538"/>
    <lineage>
        <taxon>Eukaryota</taxon>
        <taxon>Viridiplantae</taxon>
        <taxon>Streptophyta</taxon>
        <taxon>Embryophyta</taxon>
        <taxon>Tracheophyta</taxon>
        <taxon>Spermatophyta</taxon>
        <taxon>Magnoliopsida</taxon>
        <taxon>Liliopsida</taxon>
        <taxon>Poales</taxon>
        <taxon>Poaceae</taxon>
        <taxon>BOP clade</taxon>
        <taxon>Oryzoideae</taxon>
        <taxon>Oryzeae</taxon>
        <taxon>Oryzinae</taxon>
        <taxon>Oryza</taxon>
    </lineage>
</organism>
<dbReference type="OMA" id="HIATNDV"/>
<feature type="region of interest" description="Disordered" evidence="1">
    <location>
        <begin position="67"/>
        <end position="108"/>
    </location>
</feature>
<feature type="compositionally biased region" description="Polar residues" evidence="1">
    <location>
        <begin position="36"/>
        <end position="47"/>
    </location>
</feature>
<proteinExistence type="predicted"/>
<evidence type="ECO:0000313" key="3">
    <source>
        <dbReference type="Proteomes" id="UP000007306"/>
    </source>
</evidence>